<gene>
    <name evidence="1" type="ORF">QAD02_014182</name>
</gene>
<accession>A0ACC2P4S7</accession>
<keyword evidence="2" id="KW-1185">Reference proteome</keyword>
<proteinExistence type="predicted"/>
<evidence type="ECO:0000313" key="1">
    <source>
        <dbReference type="EMBL" id="KAJ8678395.1"/>
    </source>
</evidence>
<dbReference type="Proteomes" id="UP001239111">
    <property type="component" value="Chromosome 2"/>
</dbReference>
<organism evidence="1 2">
    <name type="scientific">Eretmocerus hayati</name>
    <dbReference type="NCBI Taxonomy" id="131215"/>
    <lineage>
        <taxon>Eukaryota</taxon>
        <taxon>Metazoa</taxon>
        <taxon>Ecdysozoa</taxon>
        <taxon>Arthropoda</taxon>
        <taxon>Hexapoda</taxon>
        <taxon>Insecta</taxon>
        <taxon>Pterygota</taxon>
        <taxon>Neoptera</taxon>
        <taxon>Endopterygota</taxon>
        <taxon>Hymenoptera</taxon>
        <taxon>Apocrita</taxon>
        <taxon>Proctotrupomorpha</taxon>
        <taxon>Chalcidoidea</taxon>
        <taxon>Aphelinidae</taxon>
        <taxon>Aphelininae</taxon>
        <taxon>Eretmocerus</taxon>
    </lineage>
</organism>
<name>A0ACC2P4S7_9HYME</name>
<sequence>MKVSAGCSNPPVTSSGILQPPKKSAGRPRRRKCNFVGGGRKKKQKGEAMSVSRERTLAREIFKGLWKDHDHLVVQRVFELYKKKERKDQELLKNTAFAEKKKSVTRHTEESALAFYLERRFSKHHYSAMVKDHNQRSDMKRGQNIYPSYKVVSRAKKKCLPAGIQVSEREVFTPLQDLANKTAERLCESVARGWSRKALKKVKLVCSGGFDSSSGHSNSHQKCANPENEINDATQSLFVTSMSPLQLVSESDTNTGEYKWCNSTPLSYRYCRPVRIACEKETKEAILQEYNRMKSEVDNLHSHTFKMANGKDVEVIFEFHLTMFDVKCVSTILEVPATQRCPTCARTTHEFGNKDLSFFVEDNNKALDLGIALLHAEMKMFKHLLHLSYRLNIEVWAVSLQYKGFVQDLADILILFKPKKRVDYTLLEDYCWRVYWQHYELYPWSHMNVSIHKLLMHDCQVAKKLPLPVCYFSEDSQEAWHKFYRRNMVEHARQYSKEAQLSDVYNRAIYDTDPLISNILLEERSQYLVKKIFTERLNGYLLKRYNSILCPYLLRSCFLEHYILT</sequence>
<dbReference type="EMBL" id="CM056742">
    <property type="protein sequence ID" value="KAJ8678395.1"/>
    <property type="molecule type" value="Genomic_DNA"/>
</dbReference>
<reference evidence="1" key="1">
    <citation type="submission" date="2023-04" db="EMBL/GenBank/DDBJ databases">
        <title>A chromosome-level genome assembly of the parasitoid wasp Eretmocerus hayati.</title>
        <authorList>
            <person name="Zhong Y."/>
            <person name="Liu S."/>
            <person name="Liu Y."/>
        </authorList>
    </citation>
    <scope>NUCLEOTIDE SEQUENCE</scope>
    <source>
        <strain evidence="1">ZJU_SS_LIU_2023</strain>
    </source>
</reference>
<comment type="caution">
    <text evidence="1">The sequence shown here is derived from an EMBL/GenBank/DDBJ whole genome shotgun (WGS) entry which is preliminary data.</text>
</comment>
<protein>
    <submittedName>
        <fullName evidence="1">Uncharacterized protein</fullName>
    </submittedName>
</protein>
<evidence type="ECO:0000313" key="2">
    <source>
        <dbReference type="Proteomes" id="UP001239111"/>
    </source>
</evidence>